<reference evidence="14 15" key="1">
    <citation type="journal article" date="2015" name="Fungal Genet. Biol.">
        <title>Evolution of novel wood decay mechanisms in Agaricales revealed by the genome sequences of Fistulina hepatica and Cylindrobasidium torrendii.</title>
        <authorList>
            <person name="Floudas D."/>
            <person name="Held B.W."/>
            <person name="Riley R."/>
            <person name="Nagy L.G."/>
            <person name="Koehler G."/>
            <person name="Ransdell A.S."/>
            <person name="Younus H."/>
            <person name="Chow J."/>
            <person name="Chiniquy J."/>
            <person name="Lipzen A."/>
            <person name="Tritt A."/>
            <person name="Sun H."/>
            <person name="Haridas S."/>
            <person name="LaButti K."/>
            <person name="Ohm R.A."/>
            <person name="Kues U."/>
            <person name="Blanchette R.A."/>
            <person name="Grigoriev I.V."/>
            <person name="Minto R.E."/>
            <person name="Hibbett D.S."/>
        </authorList>
    </citation>
    <scope>NUCLEOTIDE SEQUENCE [LARGE SCALE GENOMIC DNA]</scope>
    <source>
        <strain evidence="14 15">ATCC 64428</strain>
    </source>
</reference>
<evidence type="ECO:0000256" key="1">
    <source>
        <dbReference type="ARBA" id="ARBA00004123"/>
    </source>
</evidence>
<sequence length="1673" mass="179638">MSLKSPTTNEQPGAVYHPPFPPTITLSDTLLASEITLPPNPVAAFTVFSGETDAIELARRSVLRENGDKPLLDCILTSVQACRDPHIYVFVVSSREHVSDALNRLSKLDFADLSLGESSSFALESATYGRPALRKMFSHLLEAMRIRLIDDVVQHASERDALRLKQGFLLSPPRPHLSDWCAGWEEHAFNRPYTYVHLQIQLQELDGSYLMYLARTCAKPLPSGTPMTLLPYGVPAYYLTEYTDDVAALDKLFNESLQGLGVRCNSTTRSQYVIGWISVENKHGDAKGLAVVYPVRLCLVFASGTLAPRRPLDFIPELPPQLQPSPLLAKAVPPISVHSGPLPGTILAGARTLQRTAKEAERYVDEVVKEREKARERLRSSHSGPAGAPKNPAFVSESQPQPQPAPPSTAPLASSFYPSPPAIAPGPSHVPASPARSESPLFSPVMPFTSEFPAPGPQTSSLPPVSPAPAPPTSGLSFPPSASAAANYPDFSLMDDMQLGMDADFSGLFGNMDMINMDSSSMGIGGIVDSSAMDLDVNNMNIGTAGEDSSAIMHMDLDVMMSDTMGMDVGNPFGNSFGQSRPFSQTLPSTVPAHGISTMAGTSSFHNLTAPHIRRLGNSDVRLHANGMSSGRGPARDMDLDDLTLTDDDFSFFDKPVVPAAPSRSVEALNSVASAESFGFAQPHVSSSPFFTAPHLSPIAMTPGPGAPASATSMTFGMTPIATSTPAAFGSTPLNVGATPMALGMTPQSFHDSSLEMVYPISPPLEQPFNVSGSFSEPASPNIKLQPVSGVQVQHPESVYAGPFDPISFALSHSKADAKYSGAGKFACSLPSPLYDDDTRPTPQEVIPSTSSVPSASWKRKYYDIVTNPSINAVNRLRERRRTVLGEKRCTATQRSSTSWRKAEYDKENASRSTAVESGDDDSDYEDDNEDAEAGLEDGKSRSATPSVPSYLPLSNTLLHSHFRHSHLLPLSKLFRPPGTGAAATSVAAPVMSVPTPVSPAALLGAASEKSKSLEAVAALVGREVVANSTWARVWRGGCPYRSYGGFGSFMDAGEFCADVQPWIDDACLVANLLSSCFLKGPLTLSDIAGIPNERSAHASPASDHSVDAESSFGLLASPMISIAKGGSVIQLLPTALRFWDKIGLGPRAGEKDVAAYAILEDAGGEYQQLVNTWLSSTANVYNARHLGCMELGPALNGGMEGLATIRFDNFRKTLSNAMNAMHLDNLNAAFFVIVPSKIMSLSSQVLRSVLSAVDKTIADQRFERCTFHLVAEKTVTSAVHAPQPFPSTLDSICMSVYDRILKPVNRMMSRQFFVHTEPVQRLFQAPAFSLARPPQAKVSFAYSRNANIDVLDKGTMLHIAYQISPSGKWILASSVDQRGESYDLGVWLTQKSDETDADELSPLQYAVNKVWDFAIKHAKCASVEWRVVVSRLGVMDDGELAAWQQLLACASISWTSTSIHVSLLCVESEAPWTLLSCAPHPVSALPVTNSKGSTSKTVHQLFVDVSSATYYVFPKVAVPLSVPPCVSDIGLSSSMVPDPCSATVIYNDASHHSNHPSPASVSATDDPDDMPHPLSILPLRTSVLLRAPASISASSVVSLHIHLLYIQTLPLSVTPWSEDTLIHDITVNFHELAVLAKARLNLDVNGILPFHLAAIDAMRLALDVPTELIPDP</sequence>
<dbReference type="Pfam" id="PF06333">
    <property type="entry name" value="Med13_C"/>
    <property type="match status" value="1"/>
</dbReference>
<organism evidence="14 15">
    <name type="scientific">Fistulina hepatica ATCC 64428</name>
    <dbReference type="NCBI Taxonomy" id="1128425"/>
    <lineage>
        <taxon>Eukaryota</taxon>
        <taxon>Fungi</taxon>
        <taxon>Dikarya</taxon>
        <taxon>Basidiomycota</taxon>
        <taxon>Agaricomycotina</taxon>
        <taxon>Agaricomycetes</taxon>
        <taxon>Agaricomycetidae</taxon>
        <taxon>Agaricales</taxon>
        <taxon>Fistulinaceae</taxon>
        <taxon>Fistulina</taxon>
    </lineage>
</organism>
<keyword evidence="8 10" id="KW-0539">Nucleus</keyword>
<evidence type="ECO:0000256" key="9">
    <source>
        <dbReference type="ARBA" id="ARBA00032008"/>
    </source>
</evidence>
<feature type="domain" description="Mediator complex subunit Med13 N-terminal" evidence="13">
    <location>
        <begin position="29"/>
        <end position="301"/>
    </location>
</feature>
<dbReference type="EMBL" id="KN882061">
    <property type="protein sequence ID" value="KIY45169.1"/>
    <property type="molecule type" value="Genomic_DNA"/>
</dbReference>
<comment type="subunit">
    <text evidence="10">Component of the SRB8-11 complex, which itself associates with the Mediator complex.</text>
</comment>
<dbReference type="InterPro" id="IPR051139">
    <property type="entry name" value="Mediator_complx_sub13"/>
</dbReference>
<dbReference type="GO" id="GO:0045944">
    <property type="term" value="P:positive regulation of transcription by RNA polymerase II"/>
    <property type="evidence" value="ECO:0007669"/>
    <property type="project" value="TreeGrafter"/>
</dbReference>
<comment type="similarity">
    <text evidence="2 10">Belongs to the Mediator complex subunit 13 family.</text>
</comment>
<evidence type="ECO:0000259" key="13">
    <source>
        <dbReference type="Pfam" id="PF11597"/>
    </source>
</evidence>
<feature type="compositionally biased region" description="Acidic residues" evidence="11">
    <location>
        <begin position="918"/>
        <end position="936"/>
    </location>
</feature>
<dbReference type="PANTHER" id="PTHR48249">
    <property type="entry name" value="MEDIATOR OF RNA POLYMERASE II TRANSCRIPTION SUBUNIT 13"/>
    <property type="match status" value="1"/>
</dbReference>
<keyword evidence="4 10" id="KW-0678">Repressor</keyword>
<feature type="compositionally biased region" description="Polar residues" evidence="11">
    <location>
        <begin position="891"/>
        <end position="900"/>
    </location>
</feature>
<dbReference type="Proteomes" id="UP000054144">
    <property type="component" value="Unassembled WGS sequence"/>
</dbReference>
<feature type="region of interest" description="Disordered" evidence="11">
    <location>
        <begin position="372"/>
        <end position="478"/>
    </location>
</feature>
<proteinExistence type="inferred from homology"/>
<dbReference type="Pfam" id="PF11597">
    <property type="entry name" value="Med13_N"/>
    <property type="match status" value="1"/>
</dbReference>
<accession>A0A0D7A458</accession>
<dbReference type="GO" id="GO:0016592">
    <property type="term" value="C:mediator complex"/>
    <property type="evidence" value="ECO:0007669"/>
    <property type="project" value="InterPro"/>
</dbReference>
<feature type="domain" description="Mediator complex subunit Med13 C-terminal" evidence="12">
    <location>
        <begin position="1325"/>
        <end position="1656"/>
    </location>
</feature>
<keyword evidence="6 10" id="KW-0010">Activator</keyword>
<dbReference type="InterPro" id="IPR009401">
    <property type="entry name" value="Med13_C"/>
</dbReference>
<dbReference type="InterPro" id="IPR021643">
    <property type="entry name" value="Mediator_Med13_N"/>
</dbReference>
<evidence type="ECO:0000256" key="4">
    <source>
        <dbReference type="ARBA" id="ARBA00022491"/>
    </source>
</evidence>
<comment type="function">
    <text evidence="10">Component of the SRB8-11 complex. The SRB8-11 complex is a regulatory module of the Mediator complex which is itself involved in regulation of basal and activated RNA polymerase II-dependent transcription. The SRB8-11 complex may be involved in the transcriptional repression of a subset of genes regulated by Mediator. It may inhibit the association of the Mediator complex with RNA polymerase II to form the holoenzyme complex.</text>
</comment>
<evidence type="ECO:0000256" key="3">
    <source>
        <dbReference type="ARBA" id="ARBA00019618"/>
    </source>
</evidence>
<evidence type="ECO:0000256" key="8">
    <source>
        <dbReference type="ARBA" id="ARBA00023242"/>
    </source>
</evidence>
<keyword evidence="5 10" id="KW-0805">Transcription regulation</keyword>
<gene>
    <name evidence="14" type="ORF">FISHEDRAFT_76845</name>
</gene>
<evidence type="ECO:0000256" key="10">
    <source>
        <dbReference type="RuleBase" id="RU364134"/>
    </source>
</evidence>
<evidence type="ECO:0000259" key="12">
    <source>
        <dbReference type="Pfam" id="PF06333"/>
    </source>
</evidence>
<evidence type="ECO:0000256" key="2">
    <source>
        <dbReference type="ARBA" id="ARBA00009354"/>
    </source>
</evidence>
<name>A0A0D7A458_9AGAR</name>
<dbReference type="OrthoDB" id="103819at2759"/>
<evidence type="ECO:0000256" key="11">
    <source>
        <dbReference type="SAM" id="MobiDB-lite"/>
    </source>
</evidence>
<protein>
    <recommendedName>
        <fullName evidence="3 10">Mediator of RNA polymerase II transcription subunit 13</fullName>
    </recommendedName>
    <alternativeName>
        <fullName evidence="9 10">Mediator complex subunit 13</fullName>
    </alternativeName>
</protein>
<feature type="region of interest" description="Disordered" evidence="11">
    <location>
        <begin position="888"/>
        <end position="948"/>
    </location>
</feature>
<evidence type="ECO:0000256" key="7">
    <source>
        <dbReference type="ARBA" id="ARBA00023163"/>
    </source>
</evidence>
<keyword evidence="7 10" id="KW-0804">Transcription</keyword>
<comment type="subcellular location">
    <subcellularLocation>
        <location evidence="1 10">Nucleus</location>
    </subcellularLocation>
</comment>
<feature type="compositionally biased region" description="Basic and acidic residues" evidence="11">
    <location>
        <begin position="901"/>
        <end position="910"/>
    </location>
</feature>
<dbReference type="PANTHER" id="PTHR48249:SF3">
    <property type="entry name" value="MEDIATOR OF RNA POLYMERASE II TRANSCRIPTION SUBUNIT 13"/>
    <property type="match status" value="1"/>
</dbReference>
<evidence type="ECO:0000313" key="14">
    <source>
        <dbReference type="EMBL" id="KIY45169.1"/>
    </source>
</evidence>
<evidence type="ECO:0000313" key="15">
    <source>
        <dbReference type="Proteomes" id="UP000054144"/>
    </source>
</evidence>
<evidence type="ECO:0000256" key="5">
    <source>
        <dbReference type="ARBA" id="ARBA00023015"/>
    </source>
</evidence>
<keyword evidence="15" id="KW-1185">Reference proteome</keyword>
<evidence type="ECO:0000256" key="6">
    <source>
        <dbReference type="ARBA" id="ARBA00023159"/>
    </source>
</evidence>
<dbReference type="GO" id="GO:0003713">
    <property type="term" value="F:transcription coactivator activity"/>
    <property type="evidence" value="ECO:0007669"/>
    <property type="project" value="TreeGrafter"/>
</dbReference>